<feature type="region of interest" description="Disordered" evidence="5">
    <location>
        <begin position="333"/>
        <end position="355"/>
    </location>
</feature>
<dbReference type="InterPro" id="IPR000719">
    <property type="entry name" value="Prot_kinase_dom"/>
</dbReference>
<organism evidence="7 8">
    <name type="scientific">Polyangium spumosum</name>
    <dbReference type="NCBI Taxonomy" id="889282"/>
    <lineage>
        <taxon>Bacteria</taxon>
        <taxon>Pseudomonadati</taxon>
        <taxon>Myxococcota</taxon>
        <taxon>Polyangia</taxon>
        <taxon>Polyangiales</taxon>
        <taxon>Polyangiaceae</taxon>
        <taxon>Polyangium</taxon>
    </lineage>
</organism>
<keyword evidence="3 7" id="KW-0418">Kinase</keyword>
<keyword evidence="2" id="KW-0547">Nucleotide-binding</keyword>
<dbReference type="AlphaFoldDB" id="A0A6N7PF43"/>
<feature type="region of interest" description="Disordered" evidence="5">
    <location>
        <begin position="547"/>
        <end position="567"/>
    </location>
</feature>
<dbReference type="GO" id="GO:0004674">
    <property type="term" value="F:protein serine/threonine kinase activity"/>
    <property type="evidence" value="ECO:0007669"/>
    <property type="project" value="TreeGrafter"/>
</dbReference>
<evidence type="ECO:0000313" key="8">
    <source>
        <dbReference type="Proteomes" id="UP000440224"/>
    </source>
</evidence>
<dbReference type="InterPro" id="IPR011009">
    <property type="entry name" value="Kinase-like_dom_sf"/>
</dbReference>
<evidence type="ECO:0000256" key="1">
    <source>
        <dbReference type="ARBA" id="ARBA00022679"/>
    </source>
</evidence>
<dbReference type="Proteomes" id="UP000440224">
    <property type="component" value="Unassembled WGS sequence"/>
</dbReference>
<keyword evidence="1" id="KW-0808">Transferase</keyword>
<dbReference type="RefSeq" id="WP_153817503.1">
    <property type="nucleotide sequence ID" value="NZ_WJIE01000001.1"/>
</dbReference>
<evidence type="ECO:0000256" key="2">
    <source>
        <dbReference type="ARBA" id="ARBA00022741"/>
    </source>
</evidence>
<evidence type="ECO:0000256" key="3">
    <source>
        <dbReference type="ARBA" id="ARBA00022777"/>
    </source>
</evidence>
<dbReference type="Pfam" id="PF00069">
    <property type="entry name" value="Pkinase"/>
    <property type="match status" value="1"/>
</dbReference>
<dbReference type="GO" id="GO:0005524">
    <property type="term" value="F:ATP binding"/>
    <property type="evidence" value="ECO:0007669"/>
    <property type="project" value="UniProtKB-KW"/>
</dbReference>
<comment type="caution">
    <text evidence="7">The sequence shown here is derived from an EMBL/GenBank/DDBJ whole genome shotgun (WGS) entry which is preliminary data.</text>
</comment>
<proteinExistence type="predicted"/>
<protein>
    <submittedName>
        <fullName evidence="7">Protein kinase</fullName>
    </submittedName>
</protein>
<feature type="domain" description="Protein kinase" evidence="6">
    <location>
        <begin position="16"/>
        <end position="291"/>
    </location>
</feature>
<dbReference type="Gene3D" id="1.10.510.10">
    <property type="entry name" value="Transferase(Phosphotransferase) domain 1"/>
    <property type="match status" value="1"/>
</dbReference>
<gene>
    <name evidence="7" type="ORF">GF068_01515</name>
</gene>
<dbReference type="PANTHER" id="PTHR43289">
    <property type="entry name" value="MITOGEN-ACTIVATED PROTEIN KINASE KINASE KINASE 20-RELATED"/>
    <property type="match status" value="1"/>
</dbReference>
<dbReference type="EMBL" id="WJIE01000001">
    <property type="protein sequence ID" value="MRG90609.1"/>
    <property type="molecule type" value="Genomic_DNA"/>
</dbReference>
<evidence type="ECO:0000256" key="4">
    <source>
        <dbReference type="ARBA" id="ARBA00022840"/>
    </source>
</evidence>
<dbReference type="PROSITE" id="PS50011">
    <property type="entry name" value="PROTEIN_KINASE_DOM"/>
    <property type="match status" value="1"/>
</dbReference>
<accession>A0A6N7PF43</accession>
<dbReference type="Gene3D" id="3.30.200.20">
    <property type="entry name" value="Phosphorylase Kinase, domain 1"/>
    <property type="match status" value="1"/>
</dbReference>
<dbReference type="SUPFAM" id="SSF56112">
    <property type="entry name" value="Protein kinase-like (PK-like)"/>
    <property type="match status" value="1"/>
</dbReference>
<name>A0A6N7PF43_9BACT</name>
<dbReference type="CDD" id="cd14014">
    <property type="entry name" value="STKc_PknB_like"/>
    <property type="match status" value="1"/>
</dbReference>
<sequence>MLHNRDLKPGVTLGRYEILMPVAQGGMAAVWAARMVGSRGFQKLVAIKTMLPGLSEDPEFEAMFLDEARLASRIRHPHVAEILDLGDENGVLYIVMEWINGESLFVINRAAKEQGGFPLPLLLRILSSACAGLNAAHEMRDDEGQPLGLVHRDVNPANVMVSYDGIVKIVDFGVAKATANVTITRVPGMMKGKAHYMSPEQIRGERLDRRSDIFSLGILMYVMITGRHPFKASTDKQTMDNIVGNDPVPLRELVPSVRPDLEAVVMRALAKRASDRWIDCAEMQRALDQITNAIGAAVTDGDVASFMRKVMGERSSQRRAEIAASIQAADARGVESNEVPASRRRGGPPSSRGASLEGIIPVSLDGGGASPAPPPAIVVPSVPPPPAAAPTALVTSKRKRSVWPWLVFLLFVSVGGAAAALRLGHLPMAEPLVPPALRWLLPPAKVAAAPVPAPTAPAITAAPSASAAPPASAAAPIDDAALDAGASDAALDAGASDAALDADASDAAALDAGLVDGGSPGYKYLPHNAGGGWQRVDGLWYPPPWWRPPTKVPAPTGGKIDTTDPYE</sequence>
<reference evidence="7 8" key="1">
    <citation type="submission" date="2019-10" db="EMBL/GenBank/DDBJ databases">
        <title>A soil myxobacterium in the family Polyangiaceae.</title>
        <authorList>
            <person name="Li Y."/>
            <person name="Wang J."/>
        </authorList>
    </citation>
    <scope>NUCLEOTIDE SEQUENCE [LARGE SCALE GENOMIC DNA]</scope>
    <source>
        <strain evidence="7 8">DSM 14734</strain>
    </source>
</reference>
<keyword evidence="8" id="KW-1185">Reference proteome</keyword>
<dbReference type="OrthoDB" id="9801841at2"/>
<evidence type="ECO:0000256" key="5">
    <source>
        <dbReference type="SAM" id="MobiDB-lite"/>
    </source>
</evidence>
<evidence type="ECO:0000313" key="7">
    <source>
        <dbReference type="EMBL" id="MRG90609.1"/>
    </source>
</evidence>
<keyword evidence="4" id="KW-0067">ATP-binding</keyword>
<evidence type="ECO:0000259" key="6">
    <source>
        <dbReference type="PROSITE" id="PS50011"/>
    </source>
</evidence>
<dbReference type="PANTHER" id="PTHR43289:SF6">
    <property type="entry name" value="SERINE_THREONINE-PROTEIN KINASE NEKL-3"/>
    <property type="match status" value="1"/>
</dbReference>